<accession>A0AAD1Y6E8</accession>
<dbReference type="SUPFAM" id="SSF116846">
    <property type="entry name" value="MIT domain"/>
    <property type="match status" value="1"/>
</dbReference>
<feature type="active site" evidence="4">
    <location>
        <position position="441"/>
    </location>
</feature>
<dbReference type="PROSITE" id="PS50203">
    <property type="entry name" value="CALPAIN_CAT"/>
    <property type="match status" value="1"/>
</dbReference>
<dbReference type="EMBL" id="CAMPGE010027092">
    <property type="protein sequence ID" value="CAI2384751.1"/>
    <property type="molecule type" value="Genomic_DNA"/>
</dbReference>
<dbReference type="GO" id="GO:0006508">
    <property type="term" value="P:proteolysis"/>
    <property type="evidence" value="ECO:0007669"/>
    <property type="project" value="UniProtKB-KW"/>
</dbReference>
<keyword evidence="2 4" id="KW-0378">Hydrolase</keyword>
<organism evidence="6 7">
    <name type="scientific">Euplotes crassus</name>
    <dbReference type="NCBI Taxonomy" id="5936"/>
    <lineage>
        <taxon>Eukaryota</taxon>
        <taxon>Sar</taxon>
        <taxon>Alveolata</taxon>
        <taxon>Ciliophora</taxon>
        <taxon>Intramacronucleata</taxon>
        <taxon>Spirotrichea</taxon>
        <taxon>Hypotrichia</taxon>
        <taxon>Euplotida</taxon>
        <taxon>Euplotidae</taxon>
        <taxon>Moneuplotes</taxon>
    </lineage>
</organism>
<comment type="caution">
    <text evidence="6">The sequence shown here is derived from an EMBL/GenBank/DDBJ whole genome shotgun (WGS) entry which is preliminary data.</text>
</comment>
<dbReference type="InterPro" id="IPR051297">
    <property type="entry name" value="PalB/RIM13"/>
</dbReference>
<dbReference type="SUPFAM" id="SSF49758">
    <property type="entry name" value="Calpain large subunit, middle domain (domain III)"/>
    <property type="match status" value="1"/>
</dbReference>
<gene>
    <name evidence="6" type="ORF">ECRASSUSDP1_LOCUS26286</name>
</gene>
<keyword evidence="1 4" id="KW-0645">Protease</keyword>
<name>A0AAD1Y6E8_EUPCR</name>
<dbReference type="PANTHER" id="PTHR46143:SF1">
    <property type="entry name" value="CALPAIN-7"/>
    <property type="match status" value="1"/>
</dbReference>
<dbReference type="SUPFAM" id="SSF54001">
    <property type="entry name" value="Cysteine proteinases"/>
    <property type="match status" value="1"/>
</dbReference>
<dbReference type="SMART" id="SM00230">
    <property type="entry name" value="CysPc"/>
    <property type="match status" value="1"/>
</dbReference>
<reference evidence="6" key="1">
    <citation type="submission" date="2023-07" db="EMBL/GenBank/DDBJ databases">
        <authorList>
            <consortium name="AG Swart"/>
            <person name="Singh M."/>
            <person name="Singh A."/>
            <person name="Seah K."/>
            <person name="Emmerich C."/>
        </authorList>
    </citation>
    <scope>NUCLEOTIDE SEQUENCE</scope>
    <source>
        <strain evidence="6">DP1</strain>
    </source>
</reference>
<dbReference type="InterPro" id="IPR001300">
    <property type="entry name" value="Peptidase_C2_calpain_cat"/>
</dbReference>
<dbReference type="GO" id="GO:0004198">
    <property type="term" value="F:calcium-dependent cysteine-type endopeptidase activity"/>
    <property type="evidence" value="ECO:0007669"/>
    <property type="project" value="InterPro"/>
</dbReference>
<evidence type="ECO:0000256" key="3">
    <source>
        <dbReference type="ARBA" id="ARBA00022807"/>
    </source>
</evidence>
<feature type="domain" description="Calpain catalytic" evidence="5">
    <location>
        <begin position="225"/>
        <end position="521"/>
    </location>
</feature>
<evidence type="ECO:0000313" key="6">
    <source>
        <dbReference type="EMBL" id="CAI2384751.1"/>
    </source>
</evidence>
<dbReference type="Gene3D" id="3.90.70.10">
    <property type="entry name" value="Cysteine proteinases"/>
    <property type="match status" value="1"/>
</dbReference>
<sequence length="810" mass="94557">MADMHVKNNNYKSAYVYYSEAAEKYYQASKMAKREDLVEDMKEKCAKVLKKGEICKKRHKESLKDMDGELNKSKKVKLFKHLSLNEQKYVFENIHIYKDLAKSYTTAFGKTKDNQFLHAVFESNKQAAFAYILGSKYCDDDVLCLKWNAEGRKLLEKTEALKEEISQEEKYDKWDWLKNKYTSDERLVINRSSIFNGIKVNAWLVEDGVVNIIQEKVYQDPDGFPALSNSQNKHFVGFKRPRDFIQKKFKNPVINIGDNVSGFEVNQNSVGDCSVVASLALSGHLESKLNYTKRIITCNIYPQDKYRNPIYNPFGQYVVKLYVNGLWRAVRVDDFFPVDYDNNVLCCYSTKGKLWCSLLEKAYLKMCNGYNFAGSNTSRDLFIFTSWLPERKNFEKDFSNKDDLNNLWERLVRADKTRDVMVSISTGNLPNADDLGLVENHAYAVLEFMEFEDKKFVMVLNPWGRFYWKGEYSIDDTSSWTPELKEALHYDYLKGKDKGIFWIEWETMANVFEIIEMNWNPSMLKYSATKFGLWRFEDMVDGFEDLSKTPQFVLKYMPNEGDLTCSTYLWVVLSRLILDDNEDFSENEEGKEVDYISVHLLENKHKGGVLHKMKNILQKNVFTTELTYTFRIHIEEHLLKRTLSLIVAQDSRRKDLYYSLRIFSNVNFALDKAESYENQYEIPVEQEDGGGTPNDDSFYLNPHIFFKAKRSSPKRFNCWLSYNVHGYDTAVKIFLMRASKPERIEYITTDNQVGDDDSPYYNKNCATHFILNRDQSYMAVVSSFNQGDPIPGVFTIKSNVPVTYKLLDPL</sequence>
<dbReference type="InterPro" id="IPR038765">
    <property type="entry name" value="Papain-like_cys_pep_sf"/>
</dbReference>
<evidence type="ECO:0000259" key="5">
    <source>
        <dbReference type="PROSITE" id="PS50203"/>
    </source>
</evidence>
<keyword evidence="7" id="KW-1185">Reference proteome</keyword>
<feature type="active site" evidence="4">
    <location>
        <position position="461"/>
    </location>
</feature>
<protein>
    <recommendedName>
        <fullName evidence="5">Calpain catalytic domain-containing protein</fullName>
    </recommendedName>
</protein>
<feature type="active site" evidence="4">
    <location>
        <position position="273"/>
    </location>
</feature>
<dbReference type="InterPro" id="IPR036181">
    <property type="entry name" value="MIT_dom_sf"/>
</dbReference>
<evidence type="ECO:0000313" key="7">
    <source>
        <dbReference type="Proteomes" id="UP001295684"/>
    </source>
</evidence>
<dbReference type="AlphaFoldDB" id="A0AAD1Y6E8"/>
<evidence type="ECO:0000256" key="2">
    <source>
        <dbReference type="ARBA" id="ARBA00022801"/>
    </source>
</evidence>
<evidence type="ECO:0000256" key="4">
    <source>
        <dbReference type="PROSITE-ProRule" id="PRU00239"/>
    </source>
</evidence>
<dbReference type="Proteomes" id="UP001295684">
    <property type="component" value="Unassembled WGS sequence"/>
</dbReference>
<dbReference type="PANTHER" id="PTHR46143">
    <property type="entry name" value="CALPAIN-7"/>
    <property type="match status" value="1"/>
</dbReference>
<proteinExistence type="predicted"/>
<dbReference type="InterPro" id="IPR036213">
    <property type="entry name" value="Calpain_III_sf"/>
</dbReference>
<dbReference type="Pfam" id="PF00648">
    <property type="entry name" value="Peptidase_C2"/>
    <property type="match status" value="1"/>
</dbReference>
<evidence type="ECO:0000256" key="1">
    <source>
        <dbReference type="ARBA" id="ARBA00022670"/>
    </source>
</evidence>
<keyword evidence="3 4" id="KW-0788">Thiol protease</keyword>